<evidence type="ECO:0000313" key="1">
    <source>
        <dbReference type="EMBL" id="KAI2388128.1"/>
    </source>
</evidence>
<reference evidence="1" key="1">
    <citation type="journal article" date="2022" name="bioRxiv">
        <title>Population genetic analysis of Ophidiomyces ophidiicola, the causative agent of snake fungal disease, indicates recent introductions to the USA.</title>
        <authorList>
            <person name="Ladner J.T."/>
            <person name="Palmer J.M."/>
            <person name="Ettinger C.L."/>
            <person name="Stajich J.E."/>
            <person name="Farrell T.M."/>
            <person name="Glorioso B.M."/>
            <person name="Lawson B."/>
            <person name="Price S.J."/>
            <person name="Stengle A.G."/>
            <person name="Grear D.A."/>
            <person name="Lorch J.M."/>
        </authorList>
    </citation>
    <scope>NUCLEOTIDE SEQUENCE</scope>
    <source>
        <strain evidence="1">NWHC 24266-5</strain>
    </source>
</reference>
<comment type="caution">
    <text evidence="1">The sequence shown here is derived from an EMBL/GenBank/DDBJ whole genome shotgun (WGS) entry which is preliminary data.</text>
</comment>
<sequence>MSKLAVFPIQSRNLGSPPDSNDPPSRNLLSQPTQTRSTIASQLRHLRELISEFQGGDLEQRDRALETLDRELEELSSATASSNLLDRPRTSRSGDNSERRERLRRVIQEASTSLQSHLIHSGSRPVGTSRRHRPAMAANSQVADAQFEDPNEINSTQQGEAVEQTEGAGSRENSSDRHHSSRRRNKRIKLDSDDKREGIRGFSYGHYGQVVPGPLEMEILSCDGGACGVNGRSSWPENVLLNDNSVFSAKSERCNIILRHQGQTPFCLNRLIIKAPESGLAGPSGIREGMIFVTMTPDEMLNRTARYHILYSSRRHRYSVEHGNRRFVKYRTSAQRRDRTVLVHPNHPPYCRHRTFNPADADAAPSQSPAPDFHVVVQQHDGLYDAPPEDDSVDSLISDVDEEETDDDCGMPCLAELDSEESDDDVLESSDRLLHDLRRQVRRPLGVDPRNQDLRSRFLSHFMTLPPGAPADSTENAARQGPNNEQVLAPHAKFSIGGHNDAVTIKFNPPV</sequence>
<organism evidence="1">
    <name type="scientific">Ophidiomyces ophidiicola</name>
    <dbReference type="NCBI Taxonomy" id="1387563"/>
    <lineage>
        <taxon>Eukaryota</taxon>
        <taxon>Fungi</taxon>
        <taxon>Dikarya</taxon>
        <taxon>Ascomycota</taxon>
        <taxon>Pezizomycotina</taxon>
        <taxon>Eurotiomycetes</taxon>
        <taxon>Eurotiomycetidae</taxon>
        <taxon>Onygenales</taxon>
        <taxon>Onygenaceae</taxon>
        <taxon>Ophidiomyces</taxon>
    </lineage>
</organism>
<dbReference type="EMBL" id="JALBCA010000033">
    <property type="protein sequence ID" value="KAI2388128.1"/>
    <property type="molecule type" value="Genomic_DNA"/>
</dbReference>
<gene>
    <name evidence="1" type="ORF">LOY88_002718</name>
</gene>
<accession>A0ACB8UZ67</accession>
<name>A0ACB8UZ67_9EURO</name>
<protein>
    <submittedName>
        <fullName evidence="1">Uncharacterized protein</fullName>
    </submittedName>
</protein>
<proteinExistence type="predicted"/>